<feature type="transmembrane region" description="Helical" evidence="3">
    <location>
        <begin position="38"/>
        <end position="65"/>
    </location>
</feature>
<dbReference type="GO" id="GO:0042834">
    <property type="term" value="F:peptidoglycan binding"/>
    <property type="evidence" value="ECO:0007669"/>
    <property type="project" value="InterPro"/>
</dbReference>
<evidence type="ECO:0000313" key="5">
    <source>
        <dbReference type="EMBL" id="MBI3129075.1"/>
    </source>
</evidence>
<dbReference type="InterPro" id="IPR036680">
    <property type="entry name" value="SPOR-like_sf"/>
</dbReference>
<evidence type="ECO:0000256" key="1">
    <source>
        <dbReference type="SAM" id="Coils"/>
    </source>
</evidence>
<feature type="region of interest" description="Disordered" evidence="2">
    <location>
        <begin position="112"/>
        <end position="259"/>
    </location>
</feature>
<feature type="region of interest" description="Disordered" evidence="2">
    <location>
        <begin position="1"/>
        <end position="31"/>
    </location>
</feature>
<feature type="compositionally biased region" description="Basic and acidic residues" evidence="2">
    <location>
        <begin position="240"/>
        <end position="250"/>
    </location>
</feature>
<dbReference type="Gene3D" id="3.30.70.1070">
    <property type="entry name" value="Sporulation related repeat"/>
    <property type="match status" value="2"/>
</dbReference>
<gene>
    <name evidence="5" type="ORF">HYZ11_15825</name>
</gene>
<organism evidence="5 6">
    <name type="scientific">Tectimicrobiota bacterium</name>
    <dbReference type="NCBI Taxonomy" id="2528274"/>
    <lineage>
        <taxon>Bacteria</taxon>
        <taxon>Pseudomonadati</taxon>
        <taxon>Nitrospinota/Tectimicrobiota group</taxon>
        <taxon>Candidatus Tectimicrobiota</taxon>
    </lineage>
</organism>
<feature type="compositionally biased region" description="Acidic residues" evidence="2">
    <location>
        <begin position="9"/>
        <end position="23"/>
    </location>
</feature>
<evidence type="ECO:0000259" key="4">
    <source>
        <dbReference type="PROSITE" id="PS51724"/>
    </source>
</evidence>
<dbReference type="EMBL" id="JACPUR010000038">
    <property type="protein sequence ID" value="MBI3129075.1"/>
    <property type="molecule type" value="Genomic_DNA"/>
</dbReference>
<keyword evidence="3" id="KW-0812">Transmembrane</keyword>
<dbReference type="PROSITE" id="PS51724">
    <property type="entry name" value="SPOR"/>
    <property type="match status" value="1"/>
</dbReference>
<name>A0A932I0E4_UNCTE</name>
<feature type="compositionally biased region" description="Low complexity" evidence="2">
    <location>
        <begin position="219"/>
        <end position="232"/>
    </location>
</feature>
<protein>
    <submittedName>
        <fullName evidence="5">SPOR domain-containing protein</fullName>
    </submittedName>
</protein>
<evidence type="ECO:0000256" key="3">
    <source>
        <dbReference type="SAM" id="Phobius"/>
    </source>
</evidence>
<evidence type="ECO:0000313" key="6">
    <source>
        <dbReference type="Proteomes" id="UP000782312"/>
    </source>
</evidence>
<dbReference type="Proteomes" id="UP000782312">
    <property type="component" value="Unassembled WGS sequence"/>
</dbReference>
<keyword evidence="3" id="KW-0472">Membrane</keyword>
<dbReference type="InterPro" id="IPR007730">
    <property type="entry name" value="SPOR-like_dom"/>
</dbReference>
<feature type="coiled-coil region" evidence="1">
    <location>
        <begin position="67"/>
        <end position="112"/>
    </location>
</feature>
<evidence type="ECO:0000256" key="2">
    <source>
        <dbReference type="SAM" id="MobiDB-lite"/>
    </source>
</evidence>
<dbReference type="SUPFAM" id="SSF110997">
    <property type="entry name" value="Sporulation related repeat"/>
    <property type="match status" value="2"/>
</dbReference>
<dbReference type="AlphaFoldDB" id="A0A932I0E4"/>
<keyword evidence="3" id="KW-1133">Transmembrane helix</keyword>
<comment type="caution">
    <text evidence="5">The sequence shown here is derived from an EMBL/GenBank/DDBJ whole genome shotgun (WGS) entry which is preliminary data.</text>
</comment>
<feature type="compositionally biased region" description="Pro residues" evidence="2">
    <location>
        <begin position="166"/>
        <end position="178"/>
    </location>
</feature>
<keyword evidence="1" id="KW-0175">Coiled coil</keyword>
<reference evidence="5" key="1">
    <citation type="submission" date="2020-07" db="EMBL/GenBank/DDBJ databases">
        <title>Huge and variable diversity of episymbiotic CPR bacteria and DPANN archaea in groundwater ecosystems.</title>
        <authorList>
            <person name="He C.Y."/>
            <person name="Keren R."/>
            <person name="Whittaker M."/>
            <person name="Farag I.F."/>
            <person name="Doudna J."/>
            <person name="Cate J.H.D."/>
            <person name="Banfield J.F."/>
        </authorList>
    </citation>
    <scope>NUCLEOTIDE SEQUENCE</scope>
    <source>
        <strain evidence="5">NC_groundwater_763_Ag_S-0.2um_68_21</strain>
    </source>
</reference>
<proteinExistence type="predicted"/>
<accession>A0A932I0E4</accession>
<dbReference type="Pfam" id="PF05036">
    <property type="entry name" value="SPOR"/>
    <property type="match status" value="2"/>
</dbReference>
<sequence length="413" mass="43131">MAKKGVNLLDEDGEEREPDEEGGEAARPPRRAGGGGGLIRYIIIGVAAVALLGGGGWAGYTFWWIPSKKREADRLEAQKKLEDLRKQRLAQLRAEAEQRKQALAILEQVQAEQQGKAAPKPGEAGKEGEKPPAAAASVPPAGAKPAAPPQAGAPKAEAPKKETAKPEPPAAPKPPAAPPQQMAQAKPPAMPADGKPAREVAPPQAAAKPAPEKPAPRMAQAPPQNGGAKAGPPAAPRPSPSRERQARRAEPSGPRAYSIQVATCRTDRCVQSFVSRLREKGLEARVSGGGGGAGGPMNEVFLGSFASRDEAENLAGKAQGKNLRTTIYESGGRWRVAAGSFRDLEDAAQMLDRAEDAGFRGELARRPGAPRAGSGLRAVRTGSFATRQEALAARARVVGAGFQGVFVVAEPRR</sequence>
<feature type="domain" description="SPOR" evidence="4">
    <location>
        <begin position="328"/>
        <end position="410"/>
    </location>
</feature>
<feature type="compositionally biased region" description="Low complexity" evidence="2">
    <location>
        <begin position="131"/>
        <end position="156"/>
    </location>
</feature>